<dbReference type="InterPro" id="IPR005311">
    <property type="entry name" value="PBP_dimer"/>
</dbReference>
<dbReference type="Gene3D" id="3.40.710.10">
    <property type="entry name" value="DD-peptidase/beta-lactamase superfamily"/>
    <property type="match status" value="1"/>
</dbReference>
<protein>
    <submittedName>
        <fullName evidence="16">Penicillin-binding protein 2</fullName>
    </submittedName>
</protein>
<gene>
    <name evidence="16" type="ORF">BCF74_1017</name>
</gene>
<evidence type="ECO:0000256" key="7">
    <source>
        <dbReference type="ARBA" id="ARBA00022692"/>
    </source>
</evidence>
<dbReference type="EMBL" id="PVTI01000001">
    <property type="protein sequence ID" value="PRY63609.1"/>
    <property type="molecule type" value="Genomic_DNA"/>
</dbReference>
<dbReference type="InterPro" id="IPR017790">
    <property type="entry name" value="Penicillin-binding_protein_2"/>
</dbReference>
<comment type="subcellular location">
    <subcellularLocation>
        <location evidence="2">Cell membrane</location>
    </subcellularLocation>
    <subcellularLocation>
        <location evidence="1">Membrane</location>
        <topology evidence="1">Single-pass membrane protein</topology>
    </subcellularLocation>
</comment>
<keyword evidence="8" id="KW-0378">Hydrolase</keyword>
<comment type="caution">
    <text evidence="16">The sequence shown here is derived from an EMBL/GenBank/DDBJ whole genome shotgun (WGS) entry which is preliminary data.</text>
</comment>
<dbReference type="GO" id="GO:0071555">
    <property type="term" value="P:cell wall organization"/>
    <property type="evidence" value="ECO:0007669"/>
    <property type="project" value="UniProtKB-KW"/>
</dbReference>
<evidence type="ECO:0000256" key="9">
    <source>
        <dbReference type="ARBA" id="ARBA00022960"/>
    </source>
</evidence>
<evidence type="ECO:0000259" key="15">
    <source>
        <dbReference type="Pfam" id="PF03717"/>
    </source>
</evidence>
<evidence type="ECO:0000256" key="1">
    <source>
        <dbReference type="ARBA" id="ARBA00004167"/>
    </source>
</evidence>
<dbReference type="InterPro" id="IPR012338">
    <property type="entry name" value="Beta-lactam/transpept-like"/>
</dbReference>
<evidence type="ECO:0000256" key="13">
    <source>
        <dbReference type="ARBA" id="ARBA00023316"/>
    </source>
</evidence>
<dbReference type="GO" id="GO:0006508">
    <property type="term" value="P:proteolysis"/>
    <property type="evidence" value="ECO:0007669"/>
    <property type="project" value="UniProtKB-KW"/>
</dbReference>
<keyword evidence="12" id="KW-0472">Membrane</keyword>
<keyword evidence="11" id="KW-1133">Transmembrane helix</keyword>
<evidence type="ECO:0000256" key="2">
    <source>
        <dbReference type="ARBA" id="ARBA00004236"/>
    </source>
</evidence>
<evidence type="ECO:0000256" key="6">
    <source>
        <dbReference type="ARBA" id="ARBA00022670"/>
    </source>
</evidence>
<evidence type="ECO:0000256" key="5">
    <source>
        <dbReference type="ARBA" id="ARBA00022519"/>
    </source>
</evidence>
<keyword evidence="13" id="KW-0961">Cell wall biogenesis/degradation</keyword>
<dbReference type="SUPFAM" id="SSF56601">
    <property type="entry name" value="beta-lactamase/transpeptidase-like"/>
    <property type="match status" value="1"/>
</dbReference>
<dbReference type="GO" id="GO:0009252">
    <property type="term" value="P:peptidoglycan biosynthetic process"/>
    <property type="evidence" value="ECO:0007669"/>
    <property type="project" value="UniProtKB-KW"/>
</dbReference>
<dbReference type="InterPro" id="IPR036138">
    <property type="entry name" value="PBP_dimer_sf"/>
</dbReference>
<evidence type="ECO:0000313" key="17">
    <source>
        <dbReference type="Proteomes" id="UP000237822"/>
    </source>
</evidence>
<dbReference type="GO" id="GO:0005886">
    <property type="term" value="C:plasma membrane"/>
    <property type="evidence" value="ECO:0007669"/>
    <property type="project" value="UniProtKB-SubCell"/>
</dbReference>
<comment type="similarity">
    <text evidence="3">Belongs to the transpeptidase family.</text>
</comment>
<dbReference type="InterPro" id="IPR050515">
    <property type="entry name" value="Beta-lactam/transpept"/>
</dbReference>
<evidence type="ECO:0000259" key="14">
    <source>
        <dbReference type="Pfam" id="PF00905"/>
    </source>
</evidence>
<reference evidence="16 17" key="1">
    <citation type="submission" date="2018-03" db="EMBL/GenBank/DDBJ databases">
        <title>Genomic Encyclopedia of Archaeal and Bacterial Type Strains, Phase II (KMG-II): from individual species to whole genera.</title>
        <authorList>
            <person name="Goeker M."/>
        </authorList>
    </citation>
    <scope>NUCLEOTIDE SEQUENCE [LARGE SCALE GENOMIC DNA]</scope>
    <source>
        <strain evidence="16 17">ATCC BAA-1496</strain>
    </source>
</reference>
<evidence type="ECO:0000256" key="12">
    <source>
        <dbReference type="ARBA" id="ARBA00023136"/>
    </source>
</evidence>
<feature type="domain" description="Penicillin-binding protein dimerisation" evidence="15">
    <location>
        <begin position="37"/>
        <end position="221"/>
    </location>
</feature>
<dbReference type="GO" id="GO:0009002">
    <property type="term" value="F:serine-type D-Ala-D-Ala carboxypeptidase activity"/>
    <property type="evidence" value="ECO:0007669"/>
    <property type="project" value="InterPro"/>
</dbReference>
<evidence type="ECO:0000256" key="4">
    <source>
        <dbReference type="ARBA" id="ARBA00022475"/>
    </source>
</evidence>
<keyword evidence="17" id="KW-1185">Reference proteome</keyword>
<evidence type="ECO:0000256" key="10">
    <source>
        <dbReference type="ARBA" id="ARBA00022984"/>
    </source>
</evidence>
<dbReference type="Proteomes" id="UP000237822">
    <property type="component" value="Unassembled WGS sequence"/>
</dbReference>
<accession>A0A2T0V096</accession>
<dbReference type="InterPro" id="IPR001460">
    <property type="entry name" value="PCN-bd_Tpept"/>
</dbReference>
<dbReference type="PANTHER" id="PTHR30627">
    <property type="entry name" value="PEPTIDOGLYCAN D,D-TRANSPEPTIDASE"/>
    <property type="match status" value="1"/>
</dbReference>
<organism evidence="16 17">
    <name type="scientific">Knoellia remsis</name>
    <dbReference type="NCBI Taxonomy" id="407159"/>
    <lineage>
        <taxon>Bacteria</taxon>
        <taxon>Bacillati</taxon>
        <taxon>Actinomycetota</taxon>
        <taxon>Actinomycetes</taxon>
        <taxon>Micrococcales</taxon>
        <taxon>Intrasporangiaceae</taxon>
        <taxon>Knoellia</taxon>
    </lineage>
</organism>
<keyword evidence="10" id="KW-0573">Peptidoglycan synthesis</keyword>
<dbReference type="Pfam" id="PF03717">
    <property type="entry name" value="PBP_dimer"/>
    <property type="match status" value="1"/>
</dbReference>
<evidence type="ECO:0000313" key="16">
    <source>
        <dbReference type="EMBL" id="PRY63609.1"/>
    </source>
</evidence>
<dbReference type="PANTHER" id="PTHR30627:SF2">
    <property type="entry name" value="PEPTIDOGLYCAN D,D-TRANSPEPTIDASE MRDA"/>
    <property type="match status" value="1"/>
</dbReference>
<keyword evidence="9" id="KW-0133">Cell shape</keyword>
<dbReference type="SUPFAM" id="SSF56519">
    <property type="entry name" value="Penicillin binding protein dimerisation domain"/>
    <property type="match status" value="1"/>
</dbReference>
<keyword evidence="7" id="KW-0812">Transmembrane</keyword>
<evidence type="ECO:0000256" key="8">
    <source>
        <dbReference type="ARBA" id="ARBA00022801"/>
    </source>
</evidence>
<name>A0A2T0V096_9MICO</name>
<keyword evidence="4" id="KW-1003">Cell membrane</keyword>
<keyword evidence="5" id="KW-0997">Cell inner membrane</keyword>
<dbReference type="Pfam" id="PF00905">
    <property type="entry name" value="Transpeptidase"/>
    <property type="match status" value="1"/>
</dbReference>
<evidence type="ECO:0000256" key="3">
    <source>
        <dbReference type="ARBA" id="ARBA00007171"/>
    </source>
</evidence>
<dbReference type="AlphaFoldDB" id="A0A2T0V096"/>
<keyword evidence="6" id="KW-0645">Protease</keyword>
<evidence type="ECO:0000256" key="11">
    <source>
        <dbReference type="ARBA" id="ARBA00022989"/>
    </source>
</evidence>
<dbReference type="GO" id="GO:0071972">
    <property type="term" value="F:peptidoglycan L,D-transpeptidase activity"/>
    <property type="evidence" value="ECO:0007669"/>
    <property type="project" value="TreeGrafter"/>
</dbReference>
<dbReference type="GO" id="GO:0008658">
    <property type="term" value="F:penicillin binding"/>
    <property type="evidence" value="ECO:0007669"/>
    <property type="project" value="InterPro"/>
</dbReference>
<feature type="domain" description="Penicillin-binding protein transpeptidase" evidence="14">
    <location>
        <begin position="268"/>
        <end position="639"/>
    </location>
</feature>
<dbReference type="Gene3D" id="3.90.1310.10">
    <property type="entry name" value="Penicillin-binding protein 2a (Domain 2)"/>
    <property type="match status" value="1"/>
</dbReference>
<dbReference type="NCBIfam" id="TIGR03423">
    <property type="entry name" value="pbp2_mrdA"/>
    <property type="match status" value="1"/>
</dbReference>
<sequence>MGVLFTLLIGRLGQVQLTDHADYRSAAAQLNTREIVVPAVRGRILDRTGKPLADNTSVTVITVERRVIADSADGGRALLTRMAEVLGLRAADLLARTHLCGEKDAPPAPACWAGSPQVPIPVASGVDPQRALSIVERPDRFPGVAVEAVPVRRYPAPLGVNAAHLLGYLGRATESEVSKSDGAITADDLVGRAGLEQQYDAALRGTPGRTVVSVDARGLVTGVVSRTDPVPGRDLVTSIDAGVQAATEKALAREIAAARSRGEPADSGGAVVLDVTNGQVVALASAPTYDPNVWTGGISSKEYAAISSTESGTPLLSRVTASALPPASTMKVVSVAALIAAGNPLNGTYACPANYRIGDRVFRNFESRPYGPISLHRALEVSCDTVFYDVAYRSWQALGGLKGDDAKDPFITTARTFGLGQRTGIDLPEESAGRIPDRRWKRAVWEQTKDDTCARAKNGYPDVARTDPARAAYLKQVAVENCRSGWQFRAGDAVNFSIGQGDVAATPLQMGAAYAAVANGGTLRQPRVGVRTVDPVSGAAQAIPAGPTRSLGLSKQLTAYLQTALRAVVVSGTGQAAFAGMPADWPVSGKTGTAEAFGETATSWFLSYGPSTKPRYAVSVAVSEGGFGSETSARVARSVHEALRVMK</sequence>
<dbReference type="GO" id="GO:0008360">
    <property type="term" value="P:regulation of cell shape"/>
    <property type="evidence" value="ECO:0007669"/>
    <property type="project" value="UniProtKB-KW"/>
</dbReference>
<proteinExistence type="inferred from homology"/>